<protein>
    <submittedName>
        <fullName evidence="1">Uncharacterized protein</fullName>
    </submittedName>
</protein>
<organism evidence="1 2">
    <name type="scientific">Prescottella agglutinans</name>
    <dbReference type="NCBI Taxonomy" id="1644129"/>
    <lineage>
        <taxon>Bacteria</taxon>
        <taxon>Bacillati</taxon>
        <taxon>Actinomycetota</taxon>
        <taxon>Actinomycetes</taxon>
        <taxon>Mycobacteriales</taxon>
        <taxon>Nocardiaceae</taxon>
        <taxon>Prescottella</taxon>
    </lineage>
</organism>
<evidence type="ECO:0000313" key="2">
    <source>
        <dbReference type="Proteomes" id="UP001160334"/>
    </source>
</evidence>
<dbReference type="EMBL" id="JARXVC010000025">
    <property type="protein sequence ID" value="MDH6284684.1"/>
    <property type="molecule type" value="Genomic_DNA"/>
</dbReference>
<name>A0ABT6MLD2_9NOCA</name>
<gene>
    <name evidence="1" type="ORF">M2280_005945</name>
</gene>
<reference evidence="1 2" key="1">
    <citation type="submission" date="2023-04" db="EMBL/GenBank/DDBJ databases">
        <title>Forest soil microbial communities from Buena Vista Peninsula, Colon Province, Panama.</title>
        <authorList>
            <person name="Bouskill N."/>
        </authorList>
    </citation>
    <scope>NUCLEOTIDE SEQUENCE [LARGE SCALE GENOMIC DNA]</scope>
    <source>
        <strain evidence="1 2">CFH S0262</strain>
    </source>
</reference>
<accession>A0ABT6MLD2</accession>
<dbReference type="Proteomes" id="UP001160334">
    <property type="component" value="Unassembled WGS sequence"/>
</dbReference>
<keyword evidence="2" id="KW-1185">Reference proteome</keyword>
<sequence length="70" mass="7566">MNGDIQTITLSAHEDDIDADSYAHVADYDRTAALVLVGCQRIEGKHGARITLTKADARALGQALLDWTGR</sequence>
<comment type="caution">
    <text evidence="1">The sequence shown here is derived from an EMBL/GenBank/DDBJ whole genome shotgun (WGS) entry which is preliminary data.</text>
</comment>
<evidence type="ECO:0000313" key="1">
    <source>
        <dbReference type="EMBL" id="MDH6284684.1"/>
    </source>
</evidence>
<dbReference type="RefSeq" id="WP_280763890.1">
    <property type="nucleotide sequence ID" value="NZ_JARXVC010000025.1"/>
</dbReference>
<proteinExistence type="predicted"/>